<sequence>MKSFDPIFFLLAVGGTVGMIGLGIAFAQTSALMIIGFAILMFGSIGTGFARKKRLNS</sequence>
<dbReference type="AlphaFoldDB" id="A0A859FG13"/>
<dbReference type="KEGG" id="psua:FLK61_33280"/>
<keyword evidence="1" id="KW-1133">Transmembrane helix</keyword>
<reference evidence="3" key="1">
    <citation type="submission" date="2019-07" db="EMBL/GenBank/DDBJ databases">
        <title>Bacillus alkalisoli sp. nov. isolated from saline soil.</title>
        <authorList>
            <person name="Sun J.-Q."/>
            <person name="Xu L."/>
        </authorList>
    </citation>
    <scope>NUCLEOTIDE SEQUENCE [LARGE SCALE GENOMIC DNA]</scope>
    <source>
        <strain evidence="3">M4U3P1</strain>
    </source>
</reference>
<evidence type="ECO:0000313" key="3">
    <source>
        <dbReference type="Proteomes" id="UP000318138"/>
    </source>
</evidence>
<feature type="transmembrane region" description="Helical" evidence="1">
    <location>
        <begin position="32"/>
        <end position="50"/>
    </location>
</feature>
<organism evidence="2 3">
    <name type="scientific">Paenalkalicoccus suaedae</name>
    <dbReference type="NCBI Taxonomy" id="2592382"/>
    <lineage>
        <taxon>Bacteria</taxon>
        <taxon>Bacillati</taxon>
        <taxon>Bacillota</taxon>
        <taxon>Bacilli</taxon>
        <taxon>Bacillales</taxon>
        <taxon>Bacillaceae</taxon>
        <taxon>Paenalkalicoccus</taxon>
    </lineage>
</organism>
<gene>
    <name evidence="2" type="ORF">FLK61_33280</name>
</gene>
<keyword evidence="1" id="KW-0472">Membrane</keyword>
<keyword evidence="3" id="KW-1185">Reference proteome</keyword>
<dbReference type="Proteomes" id="UP000318138">
    <property type="component" value="Chromosome"/>
</dbReference>
<name>A0A859FG13_9BACI</name>
<keyword evidence="1" id="KW-0812">Transmembrane</keyword>
<protein>
    <submittedName>
        <fullName evidence="2">DUF5325 family protein</fullName>
    </submittedName>
</protein>
<evidence type="ECO:0000256" key="1">
    <source>
        <dbReference type="SAM" id="Phobius"/>
    </source>
</evidence>
<evidence type="ECO:0000313" key="2">
    <source>
        <dbReference type="EMBL" id="QKS71564.1"/>
    </source>
</evidence>
<dbReference type="Pfam" id="PF17259">
    <property type="entry name" value="DUF5325"/>
    <property type="match status" value="1"/>
</dbReference>
<proteinExistence type="predicted"/>
<dbReference type="InterPro" id="IPR035211">
    <property type="entry name" value="DUF5325"/>
</dbReference>
<feature type="transmembrane region" description="Helical" evidence="1">
    <location>
        <begin position="7"/>
        <end position="26"/>
    </location>
</feature>
<dbReference type="RefSeq" id="WP_176009599.1">
    <property type="nucleotide sequence ID" value="NZ_CP041372.2"/>
</dbReference>
<accession>A0A859FG13</accession>
<dbReference type="EMBL" id="CP041372">
    <property type="protein sequence ID" value="QKS71564.1"/>
    <property type="molecule type" value="Genomic_DNA"/>
</dbReference>